<dbReference type="CDD" id="cd00483">
    <property type="entry name" value="HPPK"/>
    <property type="match status" value="1"/>
</dbReference>
<evidence type="ECO:0000256" key="2">
    <source>
        <dbReference type="ARBA" id="ARBA00005810"/>
    </source>
</evidence>
<evidence type="ECO:0000313" key="15">
    <source>
        <dbReference type="Proteomes" id="UP000319852"/>
    </source>
</evidence>
<comment type="pathway">
    <text evidence="1">Cofactor biosynthesis; tetrahydrofolate biosynthesis; 2-amino-4-hydroxy-6-hydroxymethyl-7,8-dihydropteridine diphosphate from 7,8-dihydroneopterin triphosphate: step 4/4.</text>
</comment>
<reference evidence="14 15" key="1">
    <citation type="submission" date="2019-02" db="EMBL/GenBank/DDBJ databases">
        <title>Deep-cultivation of Planctomycetes and their phenomic and genomic characterization uncovers novel biology.</title>
        <authorList>
            <person name="Wiegand S."/>
            <person name="Jogler M."/>
            <person name="Boedeker C."/>
            <person name="Pinto D."/>
            <person name="Vollmers J."/>
            <person name="Rivas-Marin E."/>
            <person name="Kohn T."/>
            <person name="Peeters S.H."/>
            <person name="Heuer A."/>
            <person name="Rast P."/>
            <person name="Oberbeckmann S."/>
            <person name="Bunk B."/>
            <person name="Jeske O."/>
            <person name="Meyerdierks A."/>
            <person name="Storesund J.E."/>
            <person name="Kallscheuer N."/>
            <person name="Luecker S."/>
            <person name="Lage O.M."/>
            <person name="Pohl T."/>
            <person name="Merkel B.J."/>
            <person name="Hornburger P."/>
            <person name="Mueller R.-W."/>
            <person name="Bruemmer F."/>
            <person name="Labrenz M."/>
            <person name="Spormann A.M."/>
            <person name="Op den Camp H."/>
            <person name="Overmann J."/>
            <person name="Amann R."/>
            <person name="Jetten M.S.M."/>
            <person name="Mascher T."/>
            <person name="Medema M.H."/>
            <person name="Devos D.P."/>
            <person name="Kaster A.-K."/>
            <person name="Ovreas L."/>
            <person name="Rohde M."/>
            <person name="Galperin M.Y."/>
            <person name="Jogler C."/>
        </authorList>
    </citation>
    <scope>NUCLEOTIDE SEQUENCE [LARGE SCALE GENOMIC DNA]</scope>
    <source>
        <strain evidence="14 15">HG15A2</strain>
    </source>
</reference>
<keyword evidence="9" id="KW-0289">Folate biosynthesis</keyword>
<dbReference type="Gene3D" id="3.30.70.560">
    <property type="entry name" value="7,8-Dihydro-6-hydroxymethylpterin-pyrophosphokinase HPPK"/>
    <property type="match status" value="1"/>
</dbReference>
<gene>
    <name evidence="14" type="primary">folK</name>
    <name evidence="14" type="ORF">HG15A2_46990</name>
</gene>
<dbReference type="InterPro" id="IPR035907">
    <property type="entry name" value="Hppk_sf"/>
</dbReference>
<evidence type="ECO:0000313" key="14">
    <source>
        <dbReference type="EMBL" id="QDT01357.1"/>
    </source>
</evidence>
<dbReference type="GO" id="GO:0046654">
    <property type="term" value="P:tetrahydrofolate biosynthetic process"/>
    <property type="evidence" value="ECO:0007669"/>
    <property type="project" value="UniProtKB-UniPathway"/>
</dbReference>
<keyword evidence="15" id="KW-1185">Reference proteome</keyword>
<organism evidence="14 15">
    <name type="scientific">Adhaeretor mobilis</name>
    <dbReference type="NCBI Taxonomy" id="1930276"/>
    <lineage>
        <taxon>Bacteria</taxon>
        <taxon>Pseudomonadati</taxon>
        <taxon>Planctomycetota</taxon>
        <taxon>Planctomycetia</taxon>
        <taxon>Pirellulales</taxon>
        <taxon>Lacipirellulaceae</taxon>
        <taxon>Adhaeretor</taxon>
    </lineage>
</organism>
<dbReference type="GO" id="GO:0046656">
    <property type="term" value="P:folic acid biosynthetic process"/>
    <property type="evidence" value="ECO:0007669"/>
    <property type="project" value="UniProtKB-KW"/>
</dbReference>
<evidence type="ECO:0000256" key="4">
    <source>
        <dbReference type="ARBA" id="ARBA00016218"/>
    </source>
</evidence>
<evidence type="ECO:0000256" key="6">
    <source>
        <dbReference type="ARBA" id="ARBA00022741"/>
    </source>
</evidence>
<dbReference type="OrthoDB" id="9808041at2"/>
<dbReference type="KEGG" id="amob:HG15A2_46990"/>
<dbReference type="GO" id="GO:0003848">
    <property type="term" value="F:2-amino-4-hydroxy-6-hydroxymethyldihydropteridine diphosphokinase activity"/>
    <property type="evidence" value="ECO:0007669"/>
    <property type="project" value="UniProtKB-EC"/>
</dbReference>
<evidence type="ECO:0000256" key="10">
    <source>
        <dbReference type="ARBA" id="ARBA00029409"/>
    </source>
</evidence>
<dbReference type="NCBIfam" id="TIGR01498">
    <property type="entry name" value="folK"/>
    <property type="match status" value="1"/>
</dbReference>
<dbReference type="GO" id="GO:0016301">
    <property type="term" value="F:kinase activity"/>
    <property type="evidence" value="ECO:0007669"/>
    <property type="project" value="UniProtKB-KW"/>
</dbReference>
<keyword evidence="5 14" id="KW-0808">Transferase</keyword>
<feature type="domain" description="7,8-dihydro-6-hydroxymethylpterin-pyrophosphokinase" evidence="13">
    <location>
        <begin position="6"/>
        <end position="144"/>
    </location>
</feature>
<dbReference type="EMBL" id="CP036263">
    <property type="protein sequence ID" value="QDT01357.1"/>
    <property type="molecule type" value="Genomic_DNA"/>
</dbReference>
<comment type="similarity">
    <text evidence="2">Belongs to the HPPK family.</text>
</comment>
<dbReference type="UniPathway" id="UPA00077">
    <property type="reaction ID" value="UER00155"/>
</dbReference>
<dbReference type="PANTHER" id="PTHR43071">
    <property type="entry name" value="2-AMINO-4-HYDROXY-6-HYDROXYMETHYLDIHYDROPTERIDINE PYROPHOSPHOKINASE"/>
    <property type="match status" value="1"/>
</dbReference>
<evidence type="ECO:0000256" key="8">
    <source>
        <dbReference type="ARBA" id="ARBA00022840"/>
    </source>
</evidence>
<evidence type="ECO:0000259" key="13">
    <source>
        <dbReference type="Pfam" id="PF01288"/>
    </source>
</evidence>
<keyword evidence="7 14" id="KW-0418">Kinase</keyword>
<evidence type="ECO:0000256" key="9">
    <source>
        <dbReference type="ARBA" id="ARBA00022909"/>
    </source>
</evidence>
<name>A0A517N2J5_9BACT</name>
<keyword evidence="8" id="KW-0067">ATP-binding</keyword>
<sequence>MANALIALGANLGERDQTLSEAFLALTQIPGTQLRVRSRLHATRPIGGPTGQGEFLNAAALLSTSLPPSKLLEELHAIEAAANRKRVERWQARTLDLDLLLYDAEQIDGETACGGGPESEGLQVPHPRMSFRRFVLEPAAEVAPWMRHPSSDWTVTGLLAHLKNAENSIAVGSESKEAVRILAGKLGKACPDVRVLHYDPQQPRAKLVIWLGELPADTVASKLVLAGPTAVLPMPANDEERQAVEKEAIAAVEAAT</sequence>
<protein>
    <recommendedName>
        <fullName evidence="4">2-amino-4-hydroxy-6-hydroxymethyldihydropteridine pyrophosphokinase</fullName>
        <ecNumber evidence="3">2.7.6.3</ecNumber>
    </recommendedName>
    <alternativeName>
        <fullName evidence="11">6-hydroxymethyl-7,8-dihydropterin pyrophosphokinase</fullName>
    </alternativeName>
    <alternativeName>
        <fullName evidence="12">7,8-dihydro-6-hydroxymethylpterin-pyrophosphokinase</fullName>
    </alternativeName>
</protein>
<evidence type="ECO:0000256" key="12">
    <source>
        <dbReference type="ARBA" id="ARBA00033413"/>
    </source>
</evidence>
<dbReference type="Pfam" id="PF01288">
    <property type="entry name" value="HPPK"/>
    <property type="match status" value="1"/>
</dbReference>
<keyword evidence="6" id="KW-0547">Nucleotide-binding</keyword>
<dbReference type="InterPro" id="IPR000550">
    <property type="entry name" value="Hppk"/>
</dbReference>
<dbReference type="EC" id="2.7.6.3" evidence="3"/>
<evidence type="ECO:0000256" key="11">
    <source>
        <dbReference type="ARBA" id="ARBA00029766"/>
    </source>
</evidence>
<dbReference type="GO" id="GO:0005524">
    <property type="term" value="F:ATP binding"/>
    <property type="evidence" value="ECO:0007669"/>
    <property type="project" value="UniProtKB-KW"/>
</dbReference>
<dbReference type="PANTHER" id="PTHR43071:SF1">
    <property type="entry name" value="2-AMINO-4-HYDROXY-6-HYDROXYMETHYLDIHYDROPTERIDINE PYROPHOSPHOKINASE"/>
    <property type="match status" value="1"/>
</dbReference>
<evidence type="ECO:0000256" key="7">
    <source>
        <dbReference type="ARBA" id="ARBA00022777"/>
    </source>
</evidence>
<accession>A0A517N2J5</accession>
<evidence type="ECO:0000256" key="5">
    <source>
        <dbReference type="ARBA" id="ARBA00022679"/>
    </source>
</evidence>
<dbReference type="AlphaFoldDB" id="A0A517N2J5"/>
<dbReference type="Proteomes" id="UP000319852">
    <property type="component" value="Chromosome"/>
</dbReference>
<evidence type="ECO:0000256" key="3">
    <source>
        <dbReference type="ARBA" id="ARBA00013253"/>
    </source>
</evidence>
<proteinExistence type="inferred from homology"/>
<comment type="function">
    <text evidence="10">Catalyzes the transfer of pyrophosphate from adenosine triphosphate (ATP) to 6-hydroxymethyl-7,8-dihydropterin, an enzymatic step in folate biosynthesis pathway.</text>
</comment>
<dbReference type="RefSeq" id="WP_145063480.1">
    <property type="nucleotide sequence ID" value="NZ_CP036263.1"/>
</dbReference>
<dbReference type="SUPFAM" id="SSF55083">
    <property type="entry name" value="6-hydroxymethyl-7,8-dihydropterin pyrophosphokinase, HPPK"/>
    <property type="match status" value="1"/>
</dbReference>
<evidence type="ECO:0000256" key="1">
    <source>
        <dbReference type="ARBA" id="ARBA00005051"/>
    </source>
</evidence>